<dbReference type="PANTHER" id="PTHR23163">
    <property type="entry name" value="RING FINGER PROTEIN-RELATED"/>
    <property type="match status" value="1"/>
</dbReference>
<comment type="subcellular location">
    <subcellularLocation>
        <location evidence="2 14">Nucleus</location>
    </subcellularLocation>
</comment>
<dbReference type="CDD" id="cd16499">
    <property type="entry name" value="RING-HC_Bre1-like"/>
    <property type="match status" value="1"/>
</dbReference>
<evidence type="ECO:0000256" key="11">
    <source>
        <dbReference type="ARBA" id="ARBA00023054"/>
    </source>
</evidence>
<evidence type="ECO:0000259" key="17">
    <source>
        <dbReference type="PROSITE" id="PS50089"/>
    </source>
</evidence>
<evidence type="ECO:0000256" key="3">
    <source>
        <dbReference type="ARBA" id="ARBA00004906"/>
    </source>
</evidence>
<dbReference type="GO" id="GO:0016567">
    <property type="term" value="P:protein ubiquitination"/>
    <property type="evidence" value="ECO:0007669"/>
    <property type="project" value="UniProtKB-UniRule"/>
</dbReference>
<dbReference type="EMBL" id="KI965472">
    <property type="protein sequence ID" value="EUD66302.1"/>
    <property type="molecule type" value="Genomic_DNA"/>
</dbReference>
<dbReference type="GO" id="GO:0061630">
    <property type="term" value="F:ubiquitin protein ligase activity"/>
    <property type="evidence" value="ECO:0007669"/>
    <property type="project" value="UniProtKB-EC"/>
</dbReference>
<dbReference type="InterPro" id="IPR013083">
    <property type="entry name" value="Znf_RING/FYVE/PHD"/>
</dbReference>
<feature type="coiled-coil region" evidence="15">
    <location>
        <begin position="733"/>
        <end position="791"/>
    </location>
</feature>
<feature type="compositionally biased region" description="Basic and acidic residues" evidence="16">
    <location>
        <begin position="945"/>
        <end position="954"/>
    </location>
</feature>
<feature type="coiled-coil region" evidence="15">
    <location>
        <begin position="633"/>
        <end position="667"/>
    </location>
</feature>
<evidence type="ECO:0000256" key="5">
    <source>
        <dbReference type="ARBA" id="ARBA00022679"/>
    </source>
</evidence>
<organism evidence="18 19">
    <name type="scientific">Plasmodium inui San Antonio 1</name>
    <dbReference type="NCBI Taxonomy" id="1237626"/>
    <lineage>
        <taxon>Eukaryota</taxon>
        <taxon>Sar</taxon>
        <taxon>Alveolata</taxon>
        <taxon>Apicomplexa</taxon>
        <taxon>Aconoidasida</taxon>
        <taxon>Haemosporida</taxon>
        <taxon>Plasmodiidae</taxon>
        <taxon>Plasmodium</taxon>
        <taxon>Plasmodium (Plasmodium)</taxon>
    </lineage>
</organism>
<keyword evidence="12 14" id="KW-0539">Nucleus</keyword>
<evidence type="ECO:0000256" key="13">
    <source>
        <dbReference type="PROSITE-ProRule" id="PRU00175"/>
    </source>
</evidence>
<keyword evidence="10 14" id="KW-0156">Chromatin regulator</keyword>
<keyword evidence="8 14" id="KW-0833">Ubl conjugation pathway</keyword>
<evidence type="ECO:0000256" key="7">
    <source>
        <dbReference type="ARBA" id="ARBA00022771"/>
    </source>
</evidence>
<feature type="compositionally biased region" description="Basic and acidic residues" evidence="16">
    <location>
        <begin position="326"/>
        <end position="335"/>
    </location>
</feature>
<feature type="coiled-coil region" evidence="15">
    <location>
        <begin position="422"/>
        <end position="456"/>
    </location>
</feature>
<evidence type="ECO:0000256" key="12">
    <source>
        <dbReference type="ARBA" id="ARBA00023242"/>
    </source>
</evidence>
<keyword evidence="11 14" id="KW-0175">Coiled coil</keyword>
<evidence type="ECO:0000256" key="1">
    <source>
        <dbReference type="ARBA" id="ARBA00000900"/>
    </source>
</evidence>
<dbReference type="Pfam" id="PF00097">
    <property type="entry name" value="zf-C3HC4"/>
    <property type="match status" value="1"/>
</dbReference>
<feature type="domain" description="RING-type" evidence="17">
    <location>
        <begin position="977"/>
        <end position="1016"/>
    </location>
</feature>
<dbReference type="GO" id="GO:0033503">
    <property type="term" value="C:HULC complex"/>
    <property type="evidence" value="ECO:0007669"/>
    <property type="project" value="TreeGrafter"/>
</dbReference>
<comment type="catalytic activity">
    <reaction evidence="1 14">
        <text>S-ubiquitinyl-[E2 ubiquitin-conjugating enzyme]-L-cysteine + [acceptor protein]-L-lysine = [E2 ubiquitin-conjugating enzyme]-L-cysteine + N(6)-ubiquitinyl-[acceptor protein]-L-lysine.</text>
        <dbReference type="EC" id="2.3.2.27"/>
    </reaction>
</comment>
<evidence type="ECO:0000313" key="18">
    <source>
        <dbReference type="EMBL" id="EUD66302.1"/>
    </source>
</evidence>
<dbReference type="InterPro" id="IPR001841">
    <property type="entry name" value="Znf_RING"/>
</dbReference>
<dbReference type="GeneID" id="20038492"/>
<dbReference type="InterPro" id="IPR013956">
    <property type="entry name" value="E3_ubiquit_lig_Bre1"/>
</dbReference>
<evidence type="ECO:0000256" key="9">
    <source>
        <dbReference type="ARBA" id="ARBA00022833"/>
    </source>
</evidence>
<feature type="compositionally biased region" description="Polar residues" evidence="16">
    <location>
        <begin position="236"/>
        <end position="254"/>
    </location>
</feature>
<proteinExistence type="inferred from homology"/>
<protein>
    <recommendedName>
        <fullName evidence="14">E3 ubiquitin protein ligase</fullName>
        <ecNumber evidence="14">2.3.2.27</ecNumber>
    </recommendedName>
</protein>
<evidence type="ECO:0000256" key="6">
    <source>
        <dbReference type="ARBA" id="ARBA00022723"/>
    </source>
</evidence>
<dbReference type="GO" id="GO:0005634">
    <property type="term" value="C:nucleus"/>
    <property type="evidence" value="ECO:0007669"/>
    <property type="project" value="UniProtKB-SubCell"/>
</dbReference>
<feature type="compositionally biased region" description="Acidic residues" evidence="16">
    <location>
        <begin position="167"/>
        <end position="196"/>
    </location>
</feature>
<feature type="compositionally biased region" description="Basic and acidic residues" evidence="16">
    <location>
        <begin position="926"/>
        <end position="939"/>
    </location>
</feature>
<dbReference type="RefSeq" id="XP_008817032.1">
    <property type="nucleotide sequence ID" value="XM_008818810.1"/>
</dbReference>
<comment type="pathway">
    <text evidence="3 14">Protein modification; protein ubiquitination.</text>
</comment>
<dbReference type="Gene3D" id="3.30.40.10">
    <property type="entry name" value="Zinc/RING finger domain, C3HC4 (zinc finger)"/>
    <property type="match status" value="1"/>
</dbReference>
<evidence type="ECO:0000256" key="10">
    <source>
        <dbReference type="ARBA" id="ARBA00022853"/>
    </source>
</evidence>
<feature type="region of interest" description="Disordered" evidence="16">
    <location>
        <begin position="165"/>
        <end position="292"/>
    </location>
</feature>
<accession>W6ZZG5</accession>
<dbReference type="PROSITE" id="PS50089">
    <property type="entry name" value="ZF_RING_2"/>
    <property type="match status" value="1"/>
</dbReference>
<evidence type="ECO:0000256" key="14">
    <source>
        <dbReference type="RuleBase" id="RU365038"/>
    </source>
</evidence>
<evidence type="ECO:0000256" key="4">
    <source>
        <dbReference type="ARBA" id="ARBA00005555"/>
    </source>
</evidence>
<sequence length="1030" mass="117255">MNSKKRSRSGKSECMTLPLEKTELLIENIHNLRNAIALYRKELQEKNKYISDVKADLTFYECLLRNVNVVWHVFNDDLLRLAGGGVEEEATGDGRCDGGGVGALGGVCGVGDVCGDCQDKGDSRCDGGGHPQQPTWQCEKAAPPYYDVEQFKRIFLKYVSKHKKENEEEEEDSDFFNSPSEDDACGEENSQMEEGELPNGSSTLKGESFPSDLKRSQEGNEAMYGTEKDRNRRQPNELSSSKGTKGSIMESDTGSGKMEQLGEGAHSGMKDHMKGEDLSNDEDNGKRMYLSSKEEINFDGALKGGVERSAGTQAARQTDRSPPTDVKVKRERGESGEGAAQGAAGEAAKEAAEGTGREDLAADLRNGSPLDRKLQTVFLTNMKKTITVLNRVLDSPKRVIPNYSKEYVRKLHYEKKLYYEKFISEKKKRDEMESKCDELRIELDRLEKKKTALLFKLNNESICNSILEEENTMESLAKETLSGGCTKGEDTGQRNQIGIAWEKCGFLSYSTGRAGKTAVKGEGGEDVVRGDSTILGSGKKDAADRGCLSGEHPATPCFLHFDKVITKEKILHSEPFRKLIKESTEVYKELKEREGEIVVLKNELLKREQMRDEEYENLLNDTMNDKKCLSGKIKNLEVDLMTCSMEREKMQRKVNMLEHEIKTLKGIEANHVMQLEQKEKDICRMRVSIDKLKVSESTLRERIISLETEAAVGETMLNGTCDELVAVPGGDLHSELIAENKQLRRALEKKENAEKELSILRKNYDAMSEEIEEITKEFEKKQEQVDEMIIQIKNKEFESLEKYKNIMNKTYVEENIKQLERTYEEKISSINRLYEKYENFANLYLSLFYYARRSAVISDSAHEEQMSLFVKMKDKCESIFQRKNELEEILRTVYGSNRKLIDKCIALYRENQHLEQVATSSKGRKNPKDASSKGEGKEKEEEEGKEAKEVKHEVEEELEDKQLLIEENNELRRRLMCSVCMENFKNHIIVKCGHIYCESCIFSNLKTRNRKCPQCKIPFDKKDLQKIFLD</sequence>
<comment type="similarity">
    <text evidence="4 14">Belongs to the BRE1 family.</text>
</comment>
<dbReference type="EC" id="2.3.2.27" evidence="14"/>
<evidence type="ECO:0000313" key="19">
    <source>
        <dbReference type="Proteomes" id="UP000030640"/>
    </source>
</evidence>
<keyword evidence="9 14" id="KW-0862">Zinc</keyword>
<dbReference type="GO" id="GO:0008270">
    <property type="term" value="F:zinc ion binding"/>
    <property type="evidence" value="ECO:0007669"/>
    <property type="project" value="UniProtKB-KW"/>
</dbReference>
<dbReference type="Proteomes" id="UP000030640">
    <property type="component" value="Unassembled WGS sequence"/>
</dbReference>
<dbReference type="PROSITE" id="PS00518">
    <property type="entry name" value="ZF_RING_1"/>
    <property type="match status" value="1"/>
</dbReference>
<evidence type="ECO:0000256" key="8">
    <source>
        <dbReference type="ARBA" id="ARBA00022786"/>
    </source>
</evidence>
<dbReference type="AlphaFoldDB" id="W6ZZG5"/>
<gene>
    <name evidence="18" type="ORF">C922_03218</name>
</gene>
<keyword evidence="7 13" id="KW-0863">Zinc-finger</keyword>
<evidence type="ECO:0000256" key="15">
    <source>
        <dbReference type="SAM" id="Coils"/>
    </source>
</evidence>
<feature type="region of interest" description="Disordered" evidence="16">
    <location>
        <begin position="308"/>
        <end position="366"/>
    </location>
</feature>
<dbReference type="InterPro" id="IPR018957">
    <property type="entry name" value="Znf_C3HC4_RING-type"/>
</dbReference>
<dbReference type="GO" id="GO:0006325">
    <property type="term" value="P:chromatin organization"/>
    <property type="evidence" value="ECO:0007669"/>
    <property type="project" value="UniProtKB-KW"/>
</dbReference>
<feature type="region of interest" description="Disordered" evidence="16">
    <location>
        <begin position="916"/>
        <end position="954"/>
    </location>
</feature>
<reference evidence="18 19" key="1">
    <citation type="submission" date="2013-02" db="EMBL/GenBank/DDBJ databases">
        <title>The Genome Sequence of Plasmodium inui San Antonio 1.</title>
        <authorList>
            <consortium name="The Broad Institute Genome Sequencing Platform"/>
            <consortium name="The Broad Institute Genome Sequencing Center for Infectious Disease"/>
            <person name="Neafsey D."/>
            <person name="Cheeseman I."/>
            <person name="Volkman S."/>
            <person name="Adams J."/>
            <person name="Walker B."/>
            <person name="Young S.K."/>
            <person name="Zeng Q."/>
            <person name="Gargeya S."/>
            <person name="Fitzgerald M."/>
            <person name="Haas B."/>
            <person name="Abouelleil A."/>
            <person name="Alvarado L."/>
            <person name="Arachchi H.M."/>
            <person name="Berlin A.M."/>
            <person name="Chapman S.B."/>
            <person name="Dewar J."/>
            <person name="Goldberg J."/>
            <person name="Griggs A."/>
            <person name="Gujja S."/>
            <person name="Hansen M."/>
            <person name="Howarth C."/>
            <person name="Imamovic A."/>
            <person name="Larimer J."/>
            <person name="McCowan C."/>
            <person name="Murphy C."/>
            <person name="Neiman D."/>
            <person name="Pearson M."/>
            <person name="Priest M."/>
            <person name="Roberts A."/>
            <person name="Saif S."/>
            <person name="Shea T."/>
            <person name="Sisk P."/>
            <person name="Sykes S."/>
            <person name="Wortman J."/>
            <person name="Nusbaum C."/>
            <person name="Birren B."/>
        </authorList>
    </citation>
    <scope>NUCLEOTIDE SEQUENCE [LARGE SCALE GENOMIC DNA]</scope>
    <source>
        <strain evidence="18 19">San Antonio 1</strain>
    </source>
</reference>
<name>W6ZZG5_9APIC</name>
<dbReference type="PANTHER" id="PTHR23163:SF0">
    <property type="entry name" value="E3 UBIQUITIN-PROTEIN LIGASE BRE1"/>
    <property type="match status" value="1"/>
</dbReference>
<dbReference type="UniPathway" id="UPA00143"/>
<feature type="compositionally biased region" description="Basic and acidic residues" evidence="16">
    <location>
        <begin position="268"/>
        <end position="277"/>
    </location>
</feature>
<feature type="compositionally biased region" description="Low complexity" evidence="16">
    <location>
        <begin position="337"/>
        <end position="346"/>
    </location>
</feature>
<evidence type="ECO:0000256" key="16">
    <source>
        <dbReference type="SAM" id="MobiDB-lite"/>
    </source>
</evidence>
<keyword evidence="6 14" id="KW-0479">Metal-binding</keyword>
<dbReference type="VEuPathDB" id="PlasmoDB:C922_03218"/>
<keyword evidence="19" id="KW-1185">Reference proteome</keyword>
<dbReference type="SUPFAM" id="SSF57850">
    <property type="entry name" value="RING/U-box"/>
    <property type="match status" value="1"/>
</dbReference>
<dbReference type="SMART" id="SM00184">
    <property type="entry name" value="RING"/>
    <property type="match status" value="1"/>
</dbReference>
<dbReference type="InterPro" id="IPR017907">
    <property type="entry name" value="Znf_RING_CS"/>
</dbReference>
<keyword evidence="5 14" id="KW-0808">Transferase</keyword>
<dbReference type="OrthoDB" id="10266039at2759"/>
<feature type="compositionally biased region" description="Basic and acidic residues" evidence="16">
    <location>
        <begin position="347"/>
        <end position="362"/>
    </location>
</feature>
<feature type="compositionally biased region" description="Basic and acidic residues" evidence="16">
    <location>
        <begin position="226"/>
        <end position="235"/>
    </location>
</feature>
<evidence type="ECO:0000256" key="2">
    <source>
        <dbReference type="ARBA" id="ARBA00004123"/>
    </source>
</evidence>